<evidence type="ECO:0000313" key="11">
    <source>
        <dbReference type="RefSeq" id="XP_030539826.2"/>
    </source>
</evidence>
<evidence type="ECO:0000256" key="2">
    <source>
        <dbReference type="ARBA" id="ARBA00009431"/>
    </source>
</evidence>
<evidence type="ECO:0000256" key="4">
    <source>
        <dbReference type="ARBA" id="ARBA00022645"/>
    </source>
</evidence>
<reference evidence="10" key="1">
    <citation type="submission" date="2025-05" db="UniProtKB">
        <authorList>
            <consortium name="RefSeq"/>
        </authorList>
    </citation>
    <scope>NUCLEOTIDE SEQUENCE [LARGE SCALE GENOMIC DNA]</scope>
</reference>
<dbReference type="PANTHER" id="PTHR11802:SF235">
    <property type="entry name" value="SERINE CARBOXYPEPTIDASE-LIKE 33"/>
    <property type="match status" value="1"/>
</dbReference>
<dbReference type="Gene3D" id="6.10.250.940">
    <property type="match status" value="1"/>
</dbReference>
<dbReference type="KEGG" id="rarg:115747708"/>
<organism evidence="10 11">
    <name type="scientific">Rhodamnia argentea</name>
    <dbReference type="NCBI Taxonomy" id="178133"/>
    <lineage>
        <taxon>Eukaryota</taxon>
        <taxon>Viridiplantae</taxon>
        <taxon>Streptophyta</taxon>
        <taxon>Embryophyta</taxon>
        <taxon>Tracheophyta</taxon>
        <taxon>Spermatophyta</taxon>
        <taxon>Magnoliopsida</taxon>
        <taxon>eudicotyledons</taxon>
        <taxon>Gunneridae</taxon>
        <taxon>Pentapetalae</taxon>
        <taxon>rosids</taxon>
        <taxon>malvids</taxon>
        <taxon>Myrtales</taxon>
        <taxon>Myrtaceae</taxon>
        <taxon>Myrtoideae</taxon>
        <taxon>Myrteae</taxon>
        <taxon>Australasian group</taxon>
        <taxon>Rhodamnia</taxon>
    </lineage>
</organism>
<evidence type="ECO:0000313" key="10">
    <source>
        <dbReference type="Proteomes" id="UP000827889"/>
    </source>
</evidence>
<dbReference type="AlphaFoldDB" id="A0A8B8PYE3"/>
<proteinExistence type="inferred from homology"/>
<comment type="subcellular location">
    <subcellularLocation>
        <location evidence="1">Secreted</location>
    </subcellularLocation>
</comment>
<dbReference type="EC" id="3.4.16.-" evidence="8"/>
<evidence type="ECO:0000256" key="1">
    <source>
        <dbReference type="ARBA" id="ARBA00004613"/>
    </source>
</evidence>
<keyword evidence="5 8" id="KW-0645">Protease</keyword>
<dbReference type="Gene3D" id="3.40.50.1820">
    <property type="entry name" value="alpha/beta hydrolase"/>
    <property type="match status" value="1"/>
</dbReference>
<keyword evidence="6 8" id="KW-0378">Hydrolase</keyword>
<dbReference type="PANTHER" id="PTHR11802">
    <property type="entry name" value="SERINE PROTEASE FAMILY S10 SERINE CARBOXYPEPTIDASE"/>
    <property type="match status" value="1"/>
</dbReference>
<keyword evidence="4 8" id="KW-0121">Carboxypeptidase</keyword>
<dbReference type="InterPro" id="IPR001563">
    <property type="entry name" value="Peptidase_S10"/>
</dbReference>
<dbReference type="PROSITE" id="PS00131">
    <property type="entry name" value="CARBOXYPEPT_SER_SER"/>
    <property type="match status" value="1"/>
</dbReference>
<gene>
    <name evidence="11" type="primary">LOC115747708</name>
</gene>
<evidence type="ECO:0000256" key="7">
    <source>
        <dbReference type="ARBA" id="ARBA00023180"/>
    </source>
</evidence>
<evidence type="ECO:0000256" key="6">
    <source>
        <dbReference type="ARBA" id="ARBA00022801"/>
    </source>
</evidence>
<dbReference type="InterPro" id="IPR033124">
    <property type="entry name" value="Ser_caboxypep_his_AS"/>
</dbReference>
<dbReference type="RefSeq" id="XP_030539826.2">
    <property type="nucleotide sequence ID" value="XM_030683966.2"/>
</dbReference>
<keyword evidence="3" id="KW-0964">Secreted</keyword>
<sequence>MGSQGTLLVHPQLFLGTREMASPLPSINALTLSLLSIHLLVFLSRPLTTTCIKSPPETEQRPRTFSFSPEEEQSQDQESDRVINLPGQPSTPSSFSHFSGYITVNEAHGRALFYWFFEAQAQPSQRPLVLWLNGGPGCSSIGYGAAVELGPLRVGTNGTDLVYNEFAWNQEANLLFVESPVGVGFSYTNTSSDLSIIDDAFVAEDAYSFIANWLQKFPQFKTHDFFLAGESYAGHYVPQLAELIHDRNEDTAKYTPINLKGFIVGNPETNDYYDNKGLLEYAWSHAVISDQLYDKCEQVCDFKVPDWSSECNEAMGSVFRSYLQEIDIYNIYAPRCLLNSSSTSSSPSQTAGSRFFESFTEVNGHGLRRTRIPGGYDPCYSQNAEMYFNRQDVQSSLHVRRTDNSNFKWKVCNNSMLNTYNDTVFSVLPIYTKLIKGGLKIWVYSGDADGRVPVIGTRYCVEALGLSIKSPWRSWYHDHQVGGRIVEYEGGLALLTVRGAGHLVPLNKPSEALALFHSFLTGQDLPKQR</sequence>
<dbReference type="GeneID" id="115747708"/>
<evidence type="ECO:0000256" key="3">
    <source>
        <dbReference type="ARBA" id="ARBA00022525"/>
    </source>
</evidence>
<accession>A0A8B8PYE3</accession>
<dbReference type="Pfam" id="PF00450">
    <property type="entry name" value="Peptidase_S10"/>
    <property type="match status" value="1"/>
</dbReference>
<evidence type="ECO:0000256" key="5">
    <source>
        <dbReference type="ARBA" id="ARBA00022670"/>
    </source>
</evidence>
<feature type="region of interest" description="Disordered" evidence="9">
    <location>
        <begin position="52"/>
        <end position="94"/>
    </location>
</feature>
<keyword evidence="10" id="KW-1185">Reference proteome</keyword>
<protein>
    <recommendedName>
        <fullName evidence="8">Carboxypeptidase</fullName>
        <ecNumber evidence="8">3.4.16.-</ecNumber>
    </recommendedName>
</protein>
<reference evidence="11" key="2">
    <citation type="submission" date="2025-08" db="UniProtKB">
        <authorList>
            <consortium name="RefSeq"/>
        </authorList>
    </citation>
    <scope>IDENTIFICATION</scope>
    <source>
        <tissue evidence="11">Leaf</tissue>
    </source>
</reference>
<dbReference type="GO" id="GO:0006508">
    <property type="term" value="P:proteolysis"/>
    <property type="evidence" value="ECO:0007669"/>
    <property type="project" value="UniProtKB-KW"/>
</dbReference>
<keyword evidence="7" id="KW-0325">Glycoprotein</keyword>
<comment type="similarity">
    <text evidence="2 8">Belongs to the peptidase S10 family.</text>
</comment>
<evidence type="ECO:0000256" key="9">
    <source>
        <dbReference type="SAM" id="MobiDB-lite"/>
    </source>
</evidence>
<dbReference type="PROSITE" id="PS00560">
    <property type="entry name" value="CARBOXYPEPT_SER_HIS"/>
    <property type="match status" value="1"/>
</dbReference>
<dbReference type="PRINTS" id="PR00724">
    <property type="entry name" value="CRBOXYPTASEC"/>
</dbReference>
<dbReference type="Gene3D" id="3.40.50.11320">
    <property type="match status" value="1"/>
</dbReference>
<dbReference type="GO" id="GO:0005773">
    <property type="term" value="C:vacuole"/>
    <property type="evidence" value="ECO:0007669"/>
    <property type="project" value="TreeGrafter"/>
</dbReference>
<dbReference type="GO" id="GO:0005576">
    <property type="term" value="C:extracellular region"/>
    <property type="evidence" value="ECO:0007669"/>
    <property type="project" value="UniProtKB-SubCell"/>
</dbReference>
<dbReference type="InterPro" id="IPR029058">
    <property type="entry name" value="AB_hydrolase_fold"/>
</dbReference>
<dbReference type="SUPFAM" id="SSF53474">
    <property type="entry name" value="alpha/beta-Hydrolases"/>
    <property type="match status" value="1"/>
</dbReference>
<dbReference type="Proteomes" id="UP000827889">
    <property type="component" value="Chromosome 1"/>
</dbReference>
<name>A0A8B8PYE3_9MYRT</name>
<dbReference type="InterPro" id="IPR018202">
    <property type="entry name" value="Ser_caboxypep_ser_AS"/>
</dbReference>
<evidence type="ECO:0000256" key="8">
    <source>
        <dbReference type="RuleBase" id="RU361156"/>
    </source>
</evidence>
<dbReference type="GO" id="GO:0004185">
    <property type="term" value="F:serine-type carboxypeptidase activity"/>
    <property type="evidence" value="ECO:0007669"/>
    <property type="project" value="UniProtKB-UniRule"/>
</dbReference>